<accession>A0ABQ1V790</accession>
<evidence type="ECO:0000313" key="2">
    <source>
        <dbReference type="EMBL" id="GGF38776.1"/>
    </source>
</evidence>
<feature type="compositionally biased region" description="Low complexity" evidence="1">
    <location>
        <begin position="106"/>
        <end position="119"/>
    </location>
</feature>
<evidence type="ECO:0000313" key="3">
    <source>
        <dbReference type="Proteomes" id="UP000632454"/>
    </source>
</evidence>
<comment type="caution">
    <text evidence="2">The sequence shown here is derived from an EMBL/GenBank/DDBJ whole genome shotgun (WGS) entry which is preliminary data.</text>
</comment>
<keyword evidence="3" id="KW-1185">Reference proteome</keyword>
<sequence>MRGFSYADLETRAGAVITRQRWQQLGTGVRIKEFPEPATLEAMSKALDADVAEVVLAAARSLGLNVQRGAQSDLAARLPSTSDRLNEVQRDAIVTLVRSITEQSNAVEAEAEPAASGEASEGEKNLDEPQSAAASTFDAITASTGAALLGKSVEQEHDGS</sequence>
<protein>
    <recommendedName>
        <fullName evidence="4">DNA-binding protein</fullName>
    </recommendedName>
</protein>
<organism evidence="2 3">
    <name type="scientific">Williamsia phyllosphaerae</name>
    <dbReference type="NCBI Taxonomy" id="885042"/>
    <lineage>
        <taxon>Bacteria</taxon>
        <taxon>Bacillati</taxon>
        <taxon>Actinomycetota</taxon>
        <taxon>Actinomycetes</taxon>
        <taxon>Mycobacteriales</taxon>
        <taxon>Nocardiaceae</taxon>
        <taxon>Williamsia</taxon>
    </lineage>
</organism>
<gene>
    <name evidence="2" type="ORF">GCM10007298_38100</name>
</gene>
<evidence type="ECO:0008006" key="4">
    <source>
        <dbReference type="Google" id="ProtNLM"/>
    </source>
</evidence>
<reference evidence="3" key="1">
    <citation type="journal article" date="2019" name="Int. J. Syst. Evol. Microbiol.">
        <title>The Global Catalogue of Microorganisms (GCM) 10K type strain sequencing project: providing services to taxonomists for standard genome sequencing and annotation.</title>
        <authorList>
            <consortium name="The Broad Institute Genomics Platform"/>
            <consortium name="The Broad Institute Genome Sequencing Center for Infectious Disease"/>
            <person name="Wu L."/>
            <person name="Ma J."/>
        </authorList>
    </citation>
    <scope>NUCLEOTIDE SEQUENCE [LARGE SCALE GENOMIC DNA]</scope>
    <source>
        <strain evidence="3">CCM 7855</strain>
    </source>
</reference>
<evidence type="ECO:0000256" key="1">
    <source>
        <dbReference type="SAM" id="MobiDB-lite"/>
    </source>
</evidence>
<dbReference type="Proteomes" id="UP000632454">
    <property type="component" value="Unassembled WGS sequence"/>
</dbReference>
<dbReference type="EMBL" id="BMCS01000003">
    <property type="protein sequence ID" value="GGF38776.1"/>
    <property type="molecule type" value="Genomic_DNA"/>
</dbReference>
<feature type="region of interest" description="Disordered" evidence="1">
    <location>
        <begin position="104"/>
        <end position="137"/>
    </location>
</feature>
<name>A0ABQ1V790_9NOCA</name>
<proteinExistence type="predicted"/>